<dbReference type="GO" id="GO:0015297">
    <property type="term" value="F:antiporter activity"/>
    <property type="evidence" value="ECO:0007669"/>
    <property type="project" value="InterPro"/>
</dbReference>
<feature type="region of interest" description="Disordered" evidence="5">
    <location>
        <begin position="651"/>
        <end position="687"/>
    </location>
</feature>
<feature type="transmembrane region" description="Helical" evidence="6">
    <location>
        <begin position="518"/>
        <end position="539"/>
    </location>
</feature>
<keyword evidence="7" id="KW-0732">Signal</keyword>
<feature type="chain" id="PRO_5031294752" description="Cation/H+ exchanger transmembrane domain-containing protein" evidence="7">
    <location>
        <begin position="28"/>
        <end position="687"/>
    </location>
</feature>
<feature type="signal peptide" evidence="7">
    <location>
        <begin position="1"/>
        <end position="27"/>
    </location>
</feature>
<evidence type="ECO:0000256" key="5">
    <source>
        <dbReference type="SAM" id="MobiDB-lite"/>
    </source>
</evidence>
<evidence type="ECO:0000256" key="7">
    <source>
        <dbReference type="SAM" id="SignalP"/>
    </source>
</evidence>
<feature type="transmembrane region" description="Helical" evidence="6">
    <location>
        <begin position="455"/>
        <end position="478"/>
    </location>
</feature>
<evidence type="ECO:0000256" key="3">
    <source>
        <dbReference type="ARBA" id="ARBA00022989"/>
    </source>
</evidence>
<feature type="transmembrane region" description="Helical" evidence="6">
    <location>
        <begin position="380"/>
        <end position="406"/>
    </location>
</feature>
<feature type="transmembrane region" description="Helical" evidence="6">
    <location>
        <begin position="231"/>
        <end position="256"/>
    </location>
</feature>
<sequence>MHGLRHLAGPRVLLLTGALLAIGVVAPGEFGVCGPNKGIEVSDIILTPATPHTNTPLQVDVLGSVPGTAGGGLRASSVNVEAVISICRRFKDCMGIFTMNRSLCSLMGEASASCADLLPGKEFNISSAWKLPLLMIRGSYSLTLQLSGQDGEVSACYEMRGVEVLASRPINVVRDYRDAMVAFVIAASSSRAMGVYFPTLSGGVLPQISGFLLMGILIGPYCTNLVSRLHIFLIGNLINRVALAFIAGAAGAEIFVPELLDLLVPMTLQVVLISTATVLLCSCGLLLMVSYEWVSIPALALQPSLAARGAVALLMAALMTARSPASIIAVVSEMNCSATKAAKVAIGITVLSDIVVLILFSLCSSLVHVAWEGGGMGPQVLLGVFSELGASAVLGFLAGGLLLLVIPPVAATEETHHHQHHHQHRLSGDGIPFDPSKSERPSEATGPGGSSQGPLATVVVAVRGALLIVILYAAFIIASEAHEWTNGRVRLEPLLACTIASCVCGHDQSRRGRLLEALSFWTPHVLMPFFTLAGASLQLPGLAQVLPAAVMLVVLRALGIAAGSSAAGLVGNRILARKARASPEAVSCTWLTLLAQAGVTLGLVLEVERNFKEPWARHFGTLVIGVVVLNQLLGPVLCRVGLRRIVEAEATEDHGEESNSTSEEDSRSSSDGHFGIEAYDALVRQSR</sequence>
<feature type="transmembrane region" description="Helical" evidence="6">
    <location>
        <begin position="619"/>
        <end position="638"/>
    </location>
</feature>
<dbReference type="AlphaFoldDB" id="A0A7S4VGM6"/>
<dbReference type="Pfam" id="PF00999">
    <property type="entry name" value="Na_H_Exchanger"/>
    <property type="match status" value="1"/>
</dbReference>
<keyword evidence="4 6" id="KW-0472">Membrane</keyword>
<dbReference type="PANTHER" id="PTHR43021:SF2">
    <property type="entry name" value="CATION_H+ EXCHANGER DOMAIN-CONTAINING PROTEIN"/>
    <property type="match status" value="1"/>
</dbReference>
<dbReference type="InterPro" id="IPR006153">
    <property type="entry name" value="Cation/H_exchanger_TM"/>
</dbReference>
<dbReference type="InterPro" id="IPR038770">
    <property type="entry name" value="Na+/solute_symporter_sf"/>
</dbReference>
<feature type="transmembrane region" description="Helical" evidence="6">
    <location>
        <begin position="268"/>
        <end position="289"/>
    </location>
</feature>
<dbReference type="PANTHER" id="PTHR43021">
    <property type="entry name" value="NA(+)/H(+) ANTIPORTER-RELATED"/>
    <property type="match status" value="1"/>
</dbReference>
<comment type="subcellular location">
    <subcellularLocation>
        <location evidence="1">Membrane</location>
        <topology evidence="1">Multi-pass membrane protein</topology>
    </subcellularLocation>
</comment>
<gene>
    <name evidence="9" type="ORF">AMON00008_LOCUS33308</name>
</gene>
<protein>
    <recommendedName>
        <fullName evidence="8">Cation/H+ exchanger transmembrane domain-containing protein</fullName>
    </recommendedName>
</protein>
<organism evidence="9">
    <name type="scientific">Alexandrium monilatum</name>
    <dbReference type="NCBI Taxonomy" id="311494"/>
    <lineage>
        <taxon>Eukaryota</taxon>
        <taxon>Sar</taxon>
        <taxon>Alveolata</taxon>
        <taxon>Dinophyceae</taxon>
        <taxon>Gonyaulacales</taxon>
        <taxon>Pyrocystaceae</taxon>
        <taxon>Alexandrium</taxon>
    </lineage>
</organism>
<feature type="transmembrane region" description="Helical" evidence="6">
    <location>
        <begin position="344"/>
        <end position="368"/>
    </location>
</feature>
<evidence type="ECO:0000259" key="8">
    <source>
        <dbReference type="Pfam" id="PF00999"/>
    </source>
</evidence>
<evidence type="ECO:0000313" key="9">
    <source>
        <dbReference type="EMBL" id="CAE4609939.1"/>
    </source>
</evidence>
<feature type="region of interest" description="Disordered" evidence="5">
    <location>
        <begin position="414"/>
        <end position="452"/>
    </location>
</feature>
<dbReference type="GO" id="GO:0016020">
    <property type="term" value="C:membrane"/>
    <property type="evidence" value="ECO:0007669"/>
    <property type="project" value="UniProtKB-SubCell"/>
</dbReference>
<feature type="domain" description="Cation/H+ exchanger transmembrane" evidence="8">
    <location>
        <begin position="197"/>
        <end position="405"/>
    </location>
</feature>
<feature type="transmembrane region" description="Helical" evidence="6">
    <location>
        <begin position="195"/>
        <end position="219"/>
    </location>
</feature>
<reference evidence="9" key="1">
    <citation type="submission" date="2021-01" db="EMBL/GenBank/DDBJ databases">
        <authorList>
            <person name="Corre E."/>
            <person name="Pelletier E."/>
            <person name="Niang G."/>
            <person name="Scheremetjew M."/>
            <person name="Finn R."/>
            <person name="Kale V."/>
            <person name="Holt S."/>
            <person name="Cochrane G."/>
            <person name="Meng A."/>
            <person name="Brown T."/>
            <person name="Cohen L."/>
        </authorList>
    </citation>
    <scope>NUCLEOTIDE SEQUENCE</scope>
    <source>
        <strain evidence="9">CCMP3105</strain>
    </source>
</reference>
<feature type="transmembrane region" description="Helical" evidence="6">
    <location>
        <begin position="545"/>
        <end position="570"/>
    </location>
</feature>
<keyword evidence="3 6" id="KW-1133">Transmembrane helix</keyword>
<dbReference type="GO" id="GO:1902600">
    <property type="term" value="P:proton transmembrane transport"/>
    <property type="evidence" value="ECO:0007669"/>
    <property type="project" value="InterPro"/>
</dbReference>
<evidence type="ECO:0000256" key="6">
    <source>
        <dbReference type="SAM" id="Phobius"/>
    </source>
</evidence>
<accession>A0A7S4VGM6</accession>
<evidence type="ECO:0000256" key="1">
    <source>
        <dbReference type="ARBA" id="ARBA00004141"/>
    </source>
</evidence>
<dbReference type="Gene3D" id="1.20.1530.20">
    <property type="match status" value="1"/>
</dbReference>
<feature type="transmembrane region" description="Helical" evidence="6">
    <location>
        <begin position="590"/>
        <end position="607"/>
    </location>
</feature>
<feature type="transmembrane region" description="Helical" evidence="6">
    <location>
        <begin position="310"/>
        <end position="332"/>
    </location>
</feature>
<dbReference type="EMBL" id="HBNR01047770">
    <property type="protein sequence ID" value="CAE4609939.1"/>
    <property type="molecule type" value="Transcribed_RNA"/>
</dbReference>
<name>A0A7S4VGM6_9DINO</name>
<evidence type="ECO:0000256" key="2">
    <source>
        <dbReference type="ARBA" id="ARBA00022692"/>
    </source>
</evidence>
<keyword evidence="2 6" id="KW-0812">Transmembrane</keyword>
<proteinExistence type="predicted"/>
<evidence type="ECO:0000256" key="4">
    <source>
        <dbReference type="ARBA" id="ARBA00023136"/>
    </source>
</evidence>